<name>A0A8J7GDP9_9ACTN</name>
<evidence type="ECO:0000313" key="2">
    <source>
        <dbReference type="EMBL" id="MBG6136010.1"/>
    </source>
</evidence>
<accession>A0A8J7GDP9</accession>
<dbReference type="RefSeq" id="WP_197003052.1">
    <property type="nucleotide sequence ID" value="NZ_BONS01000001.1"/>
</dbReference>
<keyword evidence="1" id="KW-0812">Transmembrane</keyword>
<dbReference type="EMBL" id="JADOUF010000001">
    <property type="protein sequence ID" value="MBG6136010.1"/>
    <property type="molecule type" value="Genomic_DNA"/>
</dbReference>
<evidence type="ECO:0000313" key="3">
    <source>
        <dbReference type="Proteomes" id="UP000622552"/>
    </source>
</evidence>
<protein>
    <submittedName>
        <fullName evidence="2">Uncharacterized protein</fullName>
    </submittedName>
</protein>
<comment type="caution">
    <text evidence="2">The sequence shown here is derived from an EMBL/GenBank/DDBJ whole genome shotgun (WGS) entry which is preliminary data.</text>
</comment>
<reference evidence="2" key="1">
    <citation type="submission" date="2020-11" db="EMBL/GenBank/DDBJ databases">
        <title>Sequencing the genomes of 1000 actinobacteria strains.</title>
        <authorList>
            <person name="Klenk H.-P."/>
        </authorList>
    </citation>
    <scope>NUCLEOTIDE SEQUENCE</scope>
    <source>
        <strain evidence="2">DSM 45356</strain>
    </source>
</reference>
<keyword evidence="1" id="KW-0472">Membrane</keyword>
<evidence type="ECO:0000256" key="1">
    <source>
        <dbReference type="SAM" id="Phobius"/>
    </source>
</evidence>
<feature type="transmembrane region" description="Helical" evidence="1">
    <location>
        <begin position="91"/>
        <end position="111"/>
    </location>
</feature>
<gene>
    <name evidence="2" type="ORF">IW245_002204</name>
</gene>
<sequence length="122" mass="12627">MSPPEPVEPRTAPAAASRSSTRVVIVLAAAAPLLLLACGMPAHGLSAMCRPGTCGGLNMTVISAVVMVAAATAVAGFAVPARWMWVRPVQVLAGVVAVIASVSPMIWILLFQGHERTKWSAR</sequence>
<dbReference type="AlphaFoldDB" id="A0A8J7GDP9"/>
<organism evidence="2 3">
    <name type="scientific">Longispora fulva</name>
    <dbReference type="NCBI Taxonomy" id="619741"/>
    <lineage>
        <taxon>Bacteria</taxon>
        <taxon>Bacillati</taxon>
        <taxon>Actinomycetota</taxon>
        <taxon>Actinomycetes</taxon>
        <taxon>Micromonosporales</taxon>
        <taxon>Micromonosporaceae</taxon>
        <taxon>Longispora</taxon>
    </lineage>
</organism>
<proteinExistence type="predicted"/>
<keyword evidence="1" id="KW-1133">Transmembrane helix</keyword>
<feature type="transmembrane region" description="Helical" evidence="1">
    <location>
        <begin position="23"/>
        <end position="45"/>
    </location>
</feature>
<feature type="transmembrane region" description="Helical" evidence="1">
    <location>
        <begin position="57"/>
        <end position="79"/>
    </location>
</feature>
<keyword evidence="3" id="KW-1185">Reference proteome</keyword>
<dbReference type="Proteomes" id="UP000622552">
    <property type="component" value="Unassembled WGS sequence"/>
</dbReference>